<dbReference type="EMBL" id="CP070619">
    <property type="protein sequence ID" value="QSE91864.1"/>
    <property type="molecule type" value="Genomic_DNA"/>
</dbReference>
<keyword evidence="3" id="KW-1185">Reference proteome</keyword>
<dbReference type="Pfam" id="PF08240">
    <property type="entry name" value="ADH_N"/>
    <property type="match status" value="1"/>
</dbReference>
<reference evidence="2 3" key="1">
    <citation type="journal article" date="2021" name="Microbiol. Resour. Announc.">
        <title>Complete Genome Sequences of Two Rhodococcus sp. Strains with Large and Linear Chromosomes, Isolated from Apple Rhizosphere.</title>
        <authorList>
            <person name="Benning S."/>
            <person name="Brugnone N."/>
            <person name="Siani R."/>
            <person name="Kublik S."/>
            <person name="Schloter M."/>
            <person name="Rad V."/>
        </authorList>
    </citation>
    <scope>NUCLEOTIDE SEQUENCE [LARGE SCALE GENOMIC DNA]</scope>
    <source>
        <strain evidence="2 3">R79</strain>
    </source>
</reference>
<dbReference type="InterPro" id="IPR020843">
    <property type="entry name" value="ER"/>
</dbReference>
<dbReference type="Pfam" id="PF00107">
    <property type="entry name" value="ADH_zinc_N"/>
    <property type="match status" value="1"/>
</dbReference>
<dbReference type="InterPro" id="IPR013154">
    <property type="entry name" value="ADH-like_N"/>
</dbReference>
<dbReference type="PANTHER" id="PTHR43677">
    <property type="entry name" value="SHORT-CHAIN DEHYDROGENASE/REDUCTASE"/>
    <property type="match status" value="1"/>
</dbReference>
<evidence type="ECO:0000259" key="1">
    <source>
        <dbReference type="SMART" id="SM00829"/>
    </source>
</evidence>
<protein>
    <submittedName>
        <fullName evidence="2">NADPH:quinone oxidoreductase family protein</fullName>
    </submittedName>
</protein>
<evidence type="ECO:0000313" key="3">
    <source>
        <dbReference type="Proteomes" id="UP000662986"/>
    </source>
</evidence>
<dbReference type="InterPro" id="IPR011032">
    <property type="entry name" value="GroES-like_sf"/>
</dbReference>
<reference evidence="2 3" key="2">
    <citation type="journal article" date="2022" name="Arch. Microbiol.">
        <title>Rhodococcus pseudokoreensis sp. nov. isolated from the rhizosphere of young M26 apple rootstocks.</title>
        <authorList>
            <person name="Kampfer P."/>
            <person name="Glaeser S.P."/>
            <person name="Blom J."/>
            <person name="Wolf J."/>
            <person name="Benning S."/>
            <person name="Schloter M."/>
            <person name="Neumann-Schaal M."/>
        </authorList>
    </citation>
    <scope>NUCLEOTIDE SEQUENCE [LARGE SCALE GENOMIC DNA]</scope>
    <source>
        <strain evidence="2 3">R79</strain>
    </source>
</reference>
<dbReference type="SUPFAM" id="SSF51735">
    <property type="entry name" value="NAD(P)-binding Rossmann-fold domains"/>
    <property type="match status" value="1"/>
</dbReference>
<name>A0A974W6A7_9NOCA</name>
<evidence type="ECO:0000313" key="2">
    <source>
        <dbReference type="EMBL" id="QSE91864.1"/>
    </source>
</evidence>
<dbReference type="Proteomes" id="UP000662986">
    <property type="component" value="Chromosome"/>
</dbReference>
<accession>A0A974W6A7</accession>
<gene>
    <name evidence="2" type="ORF">JWS13_26120</name>
</gene>
<dbReference type="SUPFAM" id="SSF50129">
    <property type="entry name" value="GroES-like"/>
    <property type="match status" value="1"/>
</dbReference>
<dbReference type="RefSeq" id="WP_206008246.1">
    <property type="nucleotide sequence ID" value="NZ_CP070619.1"/>
</dbReference>
<dbReference type="PANTHER" id="PTHR43677:SF4">
    <property type="entry name" value="QUINONE OXIDOREDUCTASE-LIKE PROTEIN 2"/>
    <property type="match status" value="1"/>
</dbReference>
<proteinExistence type="predicted"/>
<dbReference type="CDD" id="cd08241">
    <property type="entry name" value="QOR1"/>
    <property type="match status" value="1"/>
</dbReference>
<dbReference type="Gene3D" id="3.40.50.720">
    <property type="entry name" value="NAD(P)-binding Rossmann-like Domain"/>
    <property type="match status" value="1"/>
</dbReference>
<dbReference type="InterPro" id="IPR036291">
    <property type="entry name" value="NAD(P)-bd_dom_sf"/>
</dbReference>
<dbReference type="InterPro" id="IPR051397">
    <property type="entry name" value="Zn-ADH-like_protein"/>
</dbReference>
<dbReference type="SMART" id="SM00829">
    <property type="entry name" value="PKS_ER"/>
    <property type="match status" value="1"/>
</dbReference>
<feature type="domain" description="Enoyl reductase (ER)" evidence="1">
    <location>
        <begin position="19"/>
        <end position="330"/>
    </location>
</feature>
<dbReference type="Gene3D" id="3.90.180.10">
    <property type="entry name" value="Medium-chain alcohol dehydrogenases, catalytic domain"/>
    <property type="match status" value="1"/>
</dbReference>
<organism evidence="2 3">
    <name type="scientific">Rhodococcus pseudokoreensis</name>
    <dbReference type="NCBI Taxonomy" id="2811421"/>
    <lineage>
        <taxon>Bacteria</taxon>
        <taxon>Bacillati</taxon>
        <taxon>Actinomycetota</taxon>
        <taxon>Actinomycetes</taxon>
        <taxon>Mycobacteriales</taxon>
        <taxon>Nocardiaceae</taxon>
        <taxon>Rhodococcus</taxon>
    </lineage>
</organism>
<dbReference type="InterPro" id="IPR013149">
    <property type="entry name" value="ADH-like_C"/>
</dbReference>
<sequence length="341" mass="35590">MTAPSRSGVTALRVHRYQETPIVAVDEIPSPTWGPHDVVVAPRAAALHVADLLMMKGEYQVRPELPFVPGMEAAGLVIEVGDEVSHVAPGDRVLAVMAQGAIAGAAVVPGAQVARIPDSMTYSAAATFGIAYFTAYAALHFRAGVRAGETVLVTGARGGVGRACAQLATAMGATVVAVSRDAEKARPELRECVDNVVEADEETVVDAVKRVTGGRGVDVVIDVVGGRLLSQLVRATAWEGRIVIVGFAAGAPEPVKPGHLLVKNVSVAGLQSTDYWTRSPDRLRAALGELLALVDTGALSVPEPREFRLGEIDVAMRALAEGSSRRSVVILVGQDETSGAR</sequence>